<dbReference type="Proteomes" id="UP000656042">
    <property type="component" value="Unassembled WGS sequence"/>
</dbReference>
<dbReference type="InterPro" id="IPR000683">
    <property type="entry name" value="Gfo/Idh/MocA-like_OxRdtase_N"/>
</dbReference>
<dbReference type="InterPro" id="IPR052515">
    <property type="entry name" value="Gfo/Idh/MocA_Oxidoreductase"/>
</dbReference>
<dbReference type="RefSeq" id="WP_189077712.1">
    <property type="nucleotide sequence ID" value="NZ_BMMX01000001.1"/>
</dbReference>
<name>A0A8J3FLE6_9ACTN</name>
<dbReference type="EMBL" id="BMMX01000001">
    <property type="protein sequence ID" value="GGK77369.1"/>
    <property type="molecule type" value="Genomic_DNA"/>
</dbReference>
<dbReference type="AlphaFoldDB" id="A0A8J3FLE6"/>
<dbReference type="Gene3D" id="3.30.360.10">
    <property type="entry name" value="Dihydrodipicolinate Reductase, domain 2"/>
    <property type="match status" value="1"/>
</dbReference>
<reference evidence="2" key="2">
    <citation type="submission" date="2020-09" db="EMBL/GenBank/DDBJ databases">
        <authorList>
            <person name="Sun Q."/>
            <person name="Zhou Y."/>
        </authorList>
    </citation>
    <scope>NUCLEOTIDE SEQUENCE</scope>
    <source>
        <strain evidence="2">CGMCC 4.7299</strain>
    </source>
</reference>
<accession>A0A8J3FLE6</accession>
<proteinExistence type="predicted"/>
<dbReference type="PANTHER" id="PTHR43249:SF1">
    <property type="entry name" value="D-GLUCOSIDE 3-DEHYDROGENASE"/>
    <property type="match status" value="1"/>
</dbReference>
<reference evidence="2" key="1">
    <citation type="journal article" date="2014" name="Int. J. Syst. Evol. Microbiol.">
        <title>Complete genome sequence of Corynebacterium casei LMG S-19264T (=DSM 44701T), isolated from a smear-ripened cheese.</title>
        <authorList>
            <consortium name="US DOE Joint Genome Institute (JGI-PGF)"/>
            <person name="Walter F."/>
            <person name="Albersmeier A."/>
            <person name="Kalinowski J."/>
            <person name="Ruckert C."/>
        </authorList>
    </citation>
    <scope>NUCLEOTIDE SEQUENCE</scope>
    <source>
        <strain evidence="2">CGMCC 4.7299</strain>
    </source>
</reference>
<dbReference type="InterPro" id="IPR036291">
    <property type="entry name" value="NAD(P)-bd_dom_sf"/>
</dbReference>
<protein>
    <submittedName>
        <fullName evidence="2">Oxidoreductase</fullName>
    </submittedName>
</protein>
<dbReference type="SUPFAM" id="SSF55347">
    <property type="entry name" value="Glyceraldehyde-3-phosphate dehydrogenase-like, C-terminal domain"/>
    <property type="match status" value="1"/>
</dbReference>
<sequence length="399" mass="41934">MSTPARVVLIGANGHGRTHRATIAAGQAAGILTLTGVAEPQPLHPDPPLPSGVPVFHDHRELLAATAPEVAVICTPPHTHLAIATDALAAGCDLLLEKPPVVTLAEHVRLLAAVRRSGRACQVGFQALGSAALTRLLAAVSRGELGTVTGLATLASWRREDAYYERAPWAGRQRVAGRRGLDGALVNPLAHAVMQTFAVASAAGAGEPARLEAERYRVRPIETDDTAFARVTFRSGLRMTASVTLAGEDFLPGEVIVAATRGRAVLEYPTDRLALPADPRMREVPGRVDLLTNLIAHRRSPADVPLLAPLARTAGFTAFAEALTDPDGPRPSMLDGDLVTSAGEPPQRVRVIRGINALLRRTADTGALPSELGVAWATRPRSTALRQPAGNARGEAVAN</sequence>
<comment type="caution">
    <text evidence="2">The sequence shown here is derived from an EMBL/GenBank/DDBJ whole genome shotgun (WGS) entry which is preliminary data.</text>
</comment>
<dbReference type="Gene3D" id="3.40.50.720">
    <property type="entry name" value="NAD(P)-binding Rossmann-like Domain"/>
    <property type="match status" value="1"/>
</dbReference>
<evidence type="ECO:0000313" key="2">
    <source>
        <dbReference type="EMBL" id="GGK77369.1"/>
    </source>
</evidence>
<dbReference type="GO" id="GO:0000166">
    <property type="term" value="F:nucleotide binding"/>
    <property type="evidence" value="ECO:0007669"/>
    <property type="project" value="InterPro"/>
</dbReference>
<gene>
    <name evidence="2" type="ORF">GCM10012284_09260</name>
</gene>
<keyword evidence="3" id="KW-1185">Reference proteome</keyword>
<evidence type="ECO:0000259" key="1">
    <source>
        <dbReference type="Pfam" id="PF01408"/>
    </source>
</evidence>
<organism evidence="2 3">
    <name type="scientific">Mangrovihabitans endophyticus</name>
    <dbReference type="NCBI Taxonomy" id="1751298"/>
    <lineage>
        <taxon>Bacteria</taxon>
        <taxon>Bacillati</taxon>
        <taxon>Actinomycetota</taxon>
        <taxon>Actinomycetes</taxon>
        <taxon>Micromonosporales</taxon>
        <taxon>Micromonosporaceae</taxon>
        <taxon>Mangrovihabitans</taxon>
    </lineage>
</organism>
<dbReference type="PANTHER" id="PTHR43249">
    <property type="entry name" value="UDP-N-ACETYL-2-AMINO-2-DEOXY-D-GLUCURONATE OXIDASE"/>
    <property type="match status" value="1"/>
</dbReference>
<evidence type="ECO:0000313" key="3">
    <source>
        <dbReference type="Proteomes" id="UP000656042"/>
    </source>
</evidence>
<feature type="domain" description="Gfo/Idh/MocA-like oxidoreductase N-terminal" evidence="1">
    <location>
        <begin position="6"/>
        <end position="125"/>
    </location>
</feature>
<dbReference type="Pfam" id="PF01408">
    <property type="entry name" value="GFO_IDH_MocA"/>
    <property type="match status" value="1"/>
</dbReference>
<dbReference type="SUPFAM" id="SSF51735">
    <property type="entry name" value="NAD(P)-binding Rossmann-fold domains"/>
    <property type="match status" value="1"/>
</dbReference>